<dbReference type="InterPro" id="IPR006027">
    <property type="entry name" value="NusB_RsmB_TIM44"/>
</dbReference>
<name>A0A840QNY0_9BACI</name>
<dbReference type="InterPro" id="IPR011605">
    <property type="entry name" value="NusB_fam"/>
</dbReference>
<dbReference type="GO" id="GO:0031564">
    <property type="term" value="P:transcription antitermination"/>
    <property type="evidence" value="ECO:0007669"/>
    <property type="project" value="UniProtKB-KW"/>
</dbReference>
<dbReference type="EMBL" id="JACHHB010000004">
    <property type="protein sequence ID" value="MBB5173070.1"/>
    <property type="molecule type" value="Genomic_DNA"/>
</dbReference>
<organism evidence="8 9">
    <name type="scientific">Texcoconibacillus texcoconensis</name>
    <dbReference type="NCBI Taxonomy" id="1095777"/>
    <lineage>
        <taxon>Bacteria</taxon>
        <taxon>Bacillati</taxon>
        <taxon>Bacillota</taxon>
        <taxon>Bacilli</taxon>
        <taxon>Bacillales</taxon>
        <taxon>Bacillaceae</taxon>
        <taxon>Texcoconibacillus</taxon>
    </lineage>
</organism>
<dbReference type="RefSeq" id="WP_184663513.1">
    <property type="nucleotide sequence ID" value="NZ_JACHHB010000004.1"/>
</dbReference>
<dbReference type="InterPro" id="IPR035926">
    <property type="entry name" value="NusB-like_sf"/>
</dbReference>
<dbReference type="GO" id="GO:0006353">
    <property type="term" value="P:DNA-templated transcription termination"/>
    <property type="evidence" value="ECO:0007669"/>
    <property type="project" value="UniProtKB-UniRule"/>
</dbReference>
<accession>A0A840QNY0</accession>
<keyword evidence="2 6" id="KW-0889">Transcription antitermination</keyword>
<evidence type="ECO:0000256" key="5">
    <source>
        <dbReference type="ARBA" id="ARBA00023163"/>
    </source>
</evidence>
<proteinExistence type="inferred from homology"/>
<evidence type="ECO:0000313" key="8">
    <source>
        <dbReference type="EMBL" id="MBB5173070.1"/>
    </source>
</evidence>
<comment type="similarity">
    <text evidence="1 6">Belongs to the NusB family.</text>
</comment>
<gene>
    <name evidence="6" type="primary">nusB</name>
    <name evidence="8" type="ORF">HNQ41_001233</name>
</gene>
<dbReference type="SUPFAM" id="SSF48013">
    <property type="entry name" value="NusB-like"/>
    <property type="match status" value="1"/>
</dbReference>
<evidence type="ECO:0000256" key="3">
    <source>
        <dbReference type="ARBA" id="ARBA00022884"/>
    </source>
</evidence>
<protein>
    <recommendedName>
        <fullName evidence="6">Transcription antitermination protein NusB</fullName>
    </recommendedName>
    <alternativeName>
        <fullName evidence="6">Antitermination factor NusB</fullName>
    </alternativeName>
</protein>
<keyword evidence="5 6" id="KW-0804">Transcription</keyword>
<dbReference type="NCBIfam" id="TIGR01951">
    <property type="entry name" value="nusB"/>
    <property type="match status" value="1"/>
</dbReference>
<comment type="function">
    <text evidence="6">Involved in transcription antitermination. Required for transcription of ribosomal RNA (rRNA) genes. Binds specifically to the boxA antiterminator sequence of the ribosomal RNA (rrn) operons.</text>
</comment>
<sequence length="134" mass="15125">MNRRLVRIRAVQALYQVDLTEEDPVLAIEAALEEEEEGDDFLTKLVEGTVNHLDEVDECIKEHLTNWSLDRIGNVDRAILRLATYEMLYEQEIPMNASLNEAIDLAKGFNGEESGRFVNGVLSSVSKSITTKDQ</sequence>
<evidence type="ECO:0000256" key="6">
    <source>
        <dbReference type="HAMAP-Rule" id="MF_00073"/>
    </source>
</evidence>
<dbReference type="HAMAP" id="MF_00073">
    <property type="entry name" value="NusB"/>
    <property type="match status" value="1"/>
</dbReference>
<dbReference type="AlphaFoldDB" id="A0A840QNY0"/>
<keyword evidence="3 6" id="KW-0694">RNA-binding</keyword>
<dbReference type="Proteomes" id="UP000551878">
    <property type="component" value="Unassembled WGS sequence"/>
</dbReference>
<keyword evidence="9" id="KW-1185">Reference proteome</keyword>
<dbReference type="PANTHER" id="PTHR11078">
    <property type="entry name" value="N UTILIZATION SUBSTANCE PROTEIN B-RELATED"/>
    <property type="match status" value="1"/>
</dbReference>
<evidence type="ECO:0000256" key="2">
    <source>
        <dbReference type="ARBA" id="ARBA00022814"/>
    </source>
</evidence>
<reference evidence="8 9" key="1">
    <citation type="submission" date="2020-08" db="EMBL/GenBank/DDBJ databases">
        <title>Genomic Encyclopedia of Type Strains, Phase IV (KMG-IV): sequencing the most valuable type-strain genomes for metagenomic binning, comparative biology and taxonomic classification.</title>
        <authorList>
            <person name="Goeker M."/>
        </authorList>
    </citation>
    <scope>NUCLEOTIDE SEQUENCE [LARGE SCALE GENOMIC DNA]</scope>
    <source>
        <strain evidence="8 9">DSM 24696</strain>
    </source>
</reference>
<dbReference type="CDD" id="cd00619">
    <property type="entry name" value="Terminator_NusB"/>
    <property type="match status" value="1"/>
</dbReference>
<evidence type="ECO:0000313" key="9">
    <source>
        <dbReference type="Proteomes" id="UP000551878"/>
    </source>
</evidence>
<evidence type="ECO:0000256" key="1">
    <source>
        <dbReference type="ARBA" id="ARBA00005952"/>
    </source>
</evidence>
<evidence type="ECO:0000256" key="4">
    <source>
        <dbReference type="ARBA" id="ARBA00023015"/>
    </source>
</evidence>
<feature type="domain" description="NusB/RsmB/TIM44" evidence="7">
    <location>
        <begin position="6"/>
        <end position="127"/>
    </location>
</feature>
<dbReference type="Gene3D" id="1.10.940.10">
    <property type="entry name" value="NusB-like"/>
    <property type="match status" value="1"/>
</dbReference>
<evidence type="ECO:0000259" key="7">
    <source>
        <dbReference type="Pfam" id="PF01029"/>
    </source>
</evidence>
<dbReference type="PANTHER" id="PTHR11078:SF3">
    <property type="entry name" value="ANTITERMINATION NUSB DOMAIN-CONTAINING PROTEIN"/>
    <property type="match status" value="1"/>
</dbReference>
<comment type="caution">
    <text evidence="8">The sequence shown here is derived from an EMBL/GenBank/DDBJ whole genome shotgun (WGS) entry which is preliminary data.</text>
</comment>
<dbReference type="GO" id="GO:0003723">
    <property type="term" value="F:RNA binding"/>
    <property type="evidence" value="ECO:0007669"/>
    <property type="project" value="UniProtKB-UniRule"/>
</dbReference>
<dbReference type="Pfam" id="PF01029">
    <property type="entry name" value="NusB"/>
    <property type="match status" value="1"/>
</dbReference>
<dbReference type="GO" id="GO:0005829">
    <property type="term" value="C:cytosol"/>
    <property type="evidence" value="ECO:0007669"/>
    <property type="project" value="TreeGrafter"/>
</dbReference>
<keyword evidence="4 6" id="KW-0805">Transcription regulation</keyword>